<dbReference type="InterPro" id="IPR002885">
    <property type="entry name" value="PPR_rpt"/>
</dbReference>
<evidence type="ECO:0000313" key="4">
    <source>
        <dbReference type="EMBL" id="KAK9187717.1"/>
    </source>
</evidence>
<evidence type="ECO:0000256" key="3">
    <source>
        <dbReference type="SAM" id="MobiDB-lite"/>
    </source>
</evidence>
<proteinExistence type="predicted"/>
<dbReference type="FunFam" id="1.25.40.10:FF:002419">
    <property type="entry name" value="Pentatricopeptide repeat-containing protein"/>
    <property type="match status" value="1"/>
</dbReference>
<dbReference type="Gene3D" id="1.25.40.10">
    <property type="entry name" value="Tetratricopeptide repeat domain"/>
    <property type="match status" value="6"/>
</dbReference>
<dbReference type="Pfam" id="PF20431">
    <property type="entry name" value="E_motif"/>
    <property type="match status" value="1"/>
</dbReference>
<feature type="repeat" description="PPR" evidence="2">
    <location>
        <begin position="629"/>
        <end position="663"/>
    </location>
</feature>
<evidence type="ECO:0000256" key="1">
    <source>
        <dbReference type="ARBA" id="ARBA00022737"/>
    </source>
</evidence>
<dbReference type="PANTHER" id="PTHR47926">
    <property type="entry name" value="PENTATRICOPEPTIDE REPEAT-CONTAINING PROTEIN"/>
    <property type="match status" value="1"/>
</dbReference>
<feature type="compositionally biased region" description="Basic and acidic residues" evidence="3">
    <location>
        <begin position="70"/>
        <end position="91"/>
    </location>
</feature>
<keyword evidence="5" id="KW-1185">Reference proteome</keyword>
<feature type="compositionally biased region" description="Basic and acidic residues" evidence="3">
    <location>
        <begin position="230"/>
        <end position="241"/>
    </location>
</feature>
<dbReference type="InterPro" id="IPR011990">
    <property type="entry name" value="TPR-like_helical_dom_sf"/>
</dbReference>
<dbReference type="InterPro" id="IPR046848">
    <property type="entry name" value="E_motif"/>
</dbReference>
<dbReference type="Pfam" id="PF13041">
    <property type="entry name" value="PPR_2"/>
    <property type="match status" value="3"/>
</dbReference>
<feature type="repeat" description="PPR" evidence="2">
    <location>
        <begin position="1053"/>
        <end position="1087"/>
    </location>
</feature>
<dbReference type="GO" id="GO:0009451">
    <property type="term" value="P:RNA modification"/>
    <property type="evidence" value="ECO:0007669"/>
    <property type="project" value="InterPro"/>
</dbReference>
<dbReference type="AlphaFoldDB" id="A0AAP0LUM6"/>
<keyword evidence="1" id="KW-0677">Repeat</keyword>
<evidence type="ECO:0000313" key="5">
    <source>
        <dbReference type="Proteomes" id="UP001428341"/>
    </source>
</evidence>
<sequence>MAGTKSLKDYLKKYESNSNEEEKKKKKKKKMMKKTDSTHATRVLIVDEDPVWQKPVNLEEEDDGNDSADEEKPQVDEDIEVKRMKRLEQLRLRRPYNGIAEDGSGWVSLDTLPPGSQKPDSDMSPPRKQRTRNDSPSPEPEPRPPGSARDTTDLSPPQQRQNRRDTSLHDSDPKSAHSCGLNSDLSPPRKQRARNDSPSPEPREKPARESSDLSPPRQQRRRYHIPSPEPEQKIGKSRGLDSDLSLPQKRRARNDTPELEPGLKPAGEDADLSPPRQPRKRHHTPSPEPEISVFRRVERGSSNRGSDLSPPRRNKKDPTRGKPGLPVVPDLSPPRKIQKDEKGIQRTGLITGKDISEEISNRKKEDLLRFQELDPSVTGHGAEAVYRDKKGGRISKEEYLKSKEKRKEKPEEKKLEWGKGLAQKQEAEARLRELELEKEKPFARTRDDPELDKIMKDRIRWGDPMAHLVKRKHSEPVLQDLGENEKMKESGFVIPQDIPSHSWIKRGLDAAPNRYGIRPGRHWDGVDRSNGYEKQLFKRTNEKQATQREAYLWSVADMIDPKLTFNDSQILHYISRNNLQDASNLLDSMSERSHPKSLVVHLTSSITKYSKRGFIDEAKALFQLMPQRNVVSYNAMLSGFLQNGRLSEARRLFEEMPERNVVSWTAMICGLADAGRVCEARKLFEEMPERNVVSWNSMVVGLIRNGELNEARKVFNSMPIKNVISWNAMIAGYVECCMMGEAIVLFEEMEERNVVTWTSMISGYCRAGEVEEGYCLFRRMPEKNVVSWTAMIGGFAWNGFHKESLLLFIEMKGICDVRPNRETFISLAYACAGMGFPHLVKQLHAQVIVNGLEHDDYDGRLSRSLIQIYSLFGIIDFANWIFNKNGNNCNVQSCNSMINGYIRFGRLEEAQNLFDTVPVRDEISWTSMIDGYLSVGQVSNAYYLFHNMPDRDAVAWTAMISGLVENELFVEATYLFMEMRAHGVPPLNATFSVLFGAAGATANIDLGRQIHCVLMKTESESDLILENCLISMYAKCGVIDNAYNIFSNMVSRDLVSWNSMVMGFSHHGLANETLKVFESMLESGTHPNSVTFLGILSACSHAGLVSRGWELFNAMFDVYKIQPGPEHYVSMINLLGRAGKIKEAEEFVLRLPFEPDHRIWGALLGACGFCEGNAEIAEHAAKRLLELDPLNAPAHVVLCNIYAASGRHVEEHKLRKDMGLKGVRKVPGCSWLMRNGGIQMFLSGDKIPAQVAEILV</sequence>
<feature type="compositionally biased region" description="Basic and acidic residues" evidence="3">
    <location>
        <begin position="162"/>
        <end position="175"/>
    </location>
</feature>
<dbReference type="GO" id="GO:0003723">
    <property type="term" value="F:RNA binding"/>
    <property type="evidence" value="ECO:0007669"/>
    <property type="project" value="InterPro"/>
</dbReference>
<feature type="repeat" description="PPR" evidence="2">
    <location>
        <begin position="952"/>
        <end position="986"/>
    </location>
</feature>
<dbReference type="FunFam" id="1.25.40.10:FF:000125">
    <property type="entry name" value="Pentatricopeptide repeat-containing protein"/>
    <property type="match status" value="2"/>
</dbReference>
<feature type="repeat" description="PPR" evidence="2">
    <location>
        <begin position="691"/>
        <end position="725"/>
    </location>
</feature>
<organism evidence="4 5">
    <name type="scientific">Citrus x changshan-huyou</name>
    <dbReference type="NCBI Taxonomy" id="2935761"/>
    <lineage>
        <taxon>Eukaryota</taxon>
        <taxon>Viridiplantae</taxon>
        <taxon>Streptophyta</taxon>
        <taxon>Embryophyta</taxon>
        <taxon>Tracheophyta</taxon>
        <taxon>Spermatophyta</taxon>
        <taxon>Magnoliopsida</taxon>
        <taxon>eudicotyledons</taxon>
        <taxon>Gunneridae</taxon>
        <taxon>Pentapetalae</taxon>
        <taxon>rosids</taxon>
        <taxon>malvids</taxon>
        <taxon>Sapindales</taxon>
        <taxon>Rutaceae</taxon>
        <taxon>Aurantioideae</taxon>
        <taxon>Citrus</taxon>
    </lineage>
</organism>
<feature type="repeat" description="PPR" evidence="2">
    <location>
        <begin position="753"/>
        <end position="787"/>
    </location>
</feature>
<feature type="compositionally biased region" description="Acidic residues" evidence="3">
    <location>
        <begin position="58"/>
        <end position="69"/>
    </location>
</feature>
<dbReference type="InterPro" id="IPR046960">
    <property type="entry name" value="PPR_At4g14850-like_plant"/>
</dbReference>
<gene>
    <name evidence="4" type="ORF">WN944_019115</name>
</gene>
<dbReference type="InterPro" id="IPR018609">
    <property type="entry name" value="Bud13"/>
</dbReference>
<comment type="caution">
    <text evidence="4">The sequence shown here is derived from an EMBL/GenBank/DDBJ whole genome shotgun (WGS) entry which is preliminary data.</text>
</comment>
<dbReference type="EMBL" id="JBCGBO010000007">
    <property type="protein sequence ID" value="KAK9187717.1"/>
    <property type="molecule type" value="Genomic_DNA"/>
</dbReference>
<feature type="compositionally biased region" description="Basic and acidic residues" evidence="3">
    <location>
        <begin position="201"/>
        <end position="211"/>
    </location>
</feature>
<feature type="region of interest" description="Disordered" evidence="3">
    <location>
        <begin position="1"/>
        <end position="349"/>
    </location>
</feature>
<evidence type="ECO:0000256" key="2">
    <source>
        <dbReference type="PROSITE-ProRule" id="PRU00708"/>
    </source>
</evidence>
<dbReference type="Proteomes" id="UP001428341">
    <property type="component" value="Unassembled WGS sequence"/>
</dbReference>
<feature type="compositionally biased region" description="Basic and acidic residues" evidence="3">
    <location>
        <begin position="1"/>
        <end position="23"/>
    </location>
</feature>
<dbReference type="Pfam" id="PF01535">
    <property type="entry name" value="PPR"/>
    <property type="match status" value="8"/>
</dbReference>
<dbReference type="GO" id="GO:0048731">
    <property type="term" value="P:system development"/>
    <property type="evidence" value="ECO:0007669"/>
    <property type="project" value="UniProtKB-ARBA"/>
</dbReference>
<dbReference type="FunFam" id="1.25.40.10:FF:001543">
    <property type="entry name" value="Pentatricopeptide repeat-containing protein At1g32415, mitochondrial"/>
    <property type="match status" value="1"/>
</dbReference>
<dbReference type="PANTHER" id="PTHR47926:SF404">
    <property type="entry name" value="(PPR) REPEAT-CONTAINING PROTEIN, PUTATIVE-RELATED"/>
    <property type="match status" value="1"/>
</dbReference>
<reference evidence="4 5" key="1">
    <citation type="submission" date="2024-05" db="EMBL/GenBank/DDBJ databases">
        <title>Haplotype-resolved chromosome-level genome assembly of Huyou (Citrus changshanensis).</title>
        <authorList>
            <person name="Miao C."/>
            <person name="Chen W."/>
            <person name="Wu Y."/>
            <person name="Wang L."/>
            <person name="Zhao S."/>
            <person name="Grierson D."/>
            <person name="Xu C."/>
            <person name="Chen K."/>
        </authorList>
    </citation>
    <scope>NUCLEOTIDE SEQUENCE [LARGE SCALE GENOMIC DNA]</scope>
    <source>
        <strain evidence="4">01-14</strain>
        <tissue evidence="4">Leaf</tissue>
    </source>
</reference>
<dbReference type="PROSITE" id="PS51375">
    <property type="entry name" value="PPR"/>
    <property type="match status" value="6"/>
</dbReference>
<dbReference type="NCBIfam" id="TIGR00756">
    <property type="entry name" value="PPR"/>
    <property type="match status" value="8"/>
</dbReference>
<dbReference type="Pfam" id="PF09736">
    <property type="entry name" value="Bud13"/>
    <property type="match status" value="1"/>
</dbReference>
<name>A0AAP0LUM6_9ROSI</name>
<accession>A0AAP0LUM6</accession>
<protein>
    <submittedName>
        <fullName evidence="4">Uncharacterized protein</fullName>
    </submittedName>
</protein>
<dbReference type="SUPFAM" id="SSF48452">
    <property type="entry name" value="TPR-like"/>
    <property type="match status" value="2"/>
</dbReference>
<feature type="repeat" description="PPR" evidence="2">
    <location>
        <begin position="890"/>
        <end position="924"/>
    </location>
</feature>